<dbReference type="EMBL" id="BMME01000001">
    <property type="protein sequence ID" value="GGJ96300.1"/>
    <property type="molecule type" value="Genomic_DNA"/>
</dbReference>
<evidence type="ECO:0000313" key="1">
    <source>
        <dbReference type="EMBL" id="GGJ96300.1"/>
    </source>
</evidence>
<evidence type="ECO:0008006" key="3">
    <source>
        <dbReference type="Google" id="ProtNLM"/>
    </source>
</evidence>
<accession>A0ABQ2E7N4</accession>
<sequence>MSMDGAPPKTREELAERLADLRQQGVLDTGEEARLLGHYDDMLRDMNDEKSKLEPEYNRRIREDGLDKANAWLREIAADLGRRHGEATRVITERLRVVTG</sequence>
<comment type="caution">
    <text evidence="1">The sequence shown here is derived from an EMBL/GenBank/DDBJ whole genome shotgun (WGS) entry which is preliminary data.</text>
</comment>
<proteinExistence type="predicted"/>
<dbReference type="RefSeq" id="WP_207918366.1">
    <property type="nucleotide sequence ID" value="NZ_SJRX01000002.1"/>
</dbReference>
<protein>
    <recommendedName>
        <fullName evidence="3">DUF4404 family protein</fullName>
    </recommendedName>
</protein>
<dbReference type="Proteomes" id="UP000599009">
    <property type="component" value="Unassembled WGS sequence"/>
</dbReference>
<gene>
    <name evidence="1" type="ORF">GCM10011394_01370</name>
</gene>
<evidence type="ECO:0000313" key="2">
    <source>
        <dbReference type="Proteomes" id="UP000599009"/>
    </source>
</evidence>
<reference evidence="2" key="1">
    <citation type="journal article" date="2019" name="Int. J. Syst. Evol. Microbiol.">
        <title>The Global Catalogue of Microorganisms (GCM) 10K type strain sequencing project: providing services to taxonomists for standard genome sequencing and annotation.</title>
        <authorList>
            <consortium name="The Broad Institute Genomics Platform"/>
            <consortium name="The Broad Institute Genome Sequencing Center for Infectious Disease"/>
            <person name="Wu L."/>
            <person name="Ma J."/>
        </authorList>
    </citation>
    <scope>NUCLEOTIDE SEQUENCE [LARGE SCALE GENOMIC DNA]</scope>
    <source>
        <strain evidence="2">CGMCC 1.8985</strain>
    </source>
</reference>
<keyword evidence="2" id="KW-1185">Reference proteome</keyword>
<name>A0ABQ2E7N4_9GAMM</name>
<organism evidence="1 2">
    <name type="scientific">Luteimonas terricola</name>
    <dbReference type="NCBI Taxonomy" id="645597"/>
    <lineage>
        <taxon>Bacteria</taxon>
        <taxon>Pseudomonadati</taxon>
        <taxon>Pseudomonadota</taxon>
        <taxon>Gammaproteobacteria</taxon>
        <taxon>Lysobacterales</taxon>
        <taxon>Lysobacteraceae</taxon>
        <taxon>Luteimonas</taxon>
    </lineage>
</organism>